<dbReference type="Proteomes" id="UP000243750">
    <property type="component" value="Unassembled WGS sequence"/>
</dbReference>
<evidence type="ECO:0000313" key="1">
    <source>
        <dbReference type="EMBL" id="PCC98660.1"/>
    </source>
</evidence>
<reference evidence="1 3" key="1">
    <citation type="submission" date="2017-09" db="EMBL/GenBank/DDBJ databases">
        <title>Bacterial and phytoplankton interrelationship in Kongsfjorden, an Arctic fjord.</title>
        <authorList>
            <person name="Sinha R."/>
            <person name="Krishnan K."/>
        </authorList>
    </citation>
    <scope>NUCLEOTIDE SEQUENCE [LARGE SCALE GENOMIC DNA]</scope>
    <source>
        <strain evidence="1 3">58</strain>
    </source>
</reference>
<keyword evidence="4" id="KW-1185">Reference proteome</keyword>
<dbReference type="EMBL" id="CP033116">
    <property type="protein sequence ID" value="QFY56710.1"/>
    <property type="molecule type" value="Genomic_DNA"/>
</dbReference>
<dbReference type="RefSeq" id="WP_096347193.1">
    <property type="nucleotide sequence ID" value="NZ_CP033116.1"/>
</dbReference>
<evidence type="ECO:0000313" key="4">
    <source>
        <dbReference type="Proteomes" id="UP000344571"/>
    </source>
</evidence>
<evidence type="ECO:0000313" key="2">
    <source>
        <dbReference type="EMBL" id="QFY56710.1"/>
    </source>
</evidence>
<sequence length="121" mass="13342">MEGVFFLVVMLILFGSFIAIRVSQVGFRAAFGGEFNPNGQDKKTKEMRDICSRFVAKEMKETYQSQPDKLSIALPELVDGMSTFVGAMGYKVKPDTIESMVRAELVSGGHVSQEQADGVRI</sequence>
<accession>A0AA91U102</accession>
<reference evidence="2 4" key="2">
    <citation type="submission" date="2018-10" db="EMBL/GenBank/DDBJ databases">
        <title>Complete genome sequence of Pseudomonas pelagia strain Kongs-67.</title>
        <authorList>
            <person name="Sinha R.K."/>
            <person name="Krishnan K."/>
        </authorList>
    </citation>
    <scope>NUCLEOTIDE SEQUENCE [LARGE SCALE GENOMIC DNA]</scope>
    <source>
        <strain evidence="2 4">Kongs-67</strain>
    </source>
</reference>
<protein>
    <submittedName>
        <fullName evidence="1">Uncharacterized protein</fullName>
    </submittedName>
</protein>
<evidence type="ECO:0000313" key="3">
    <source>
        <dbReference type="Proteomes" id="UP000243750"/>
    </source>
</evidence>
<name>A0AA91U102_9GAMM</name>
<proteinExistence type="predicted"/>
<organism evidence="1 3">
    <name type="scientific">Halopseudomonas pelagia</name>
    <dbReference type="NCBI Taxonomy" id="553151"/>
    <lineage>
        <taxon>Bacteria</taxon>
        <taxon>Pseudomonadati</taxon>
        <taxon>Pseudomonadota</taxon>
        <taxon>Gammaproteobacteria</taxon>
        <taxon>Pseudomonadales</taxon>
        <taxon>Pseudomonadaceae</taxon>
        <taxon>Halopseudomonas</taxon>
    </lineage>
</organism>
<gene>
    <name evidence="1" type="ORF">CO192_14100</name>
    <name evidence="2" type="ORF">EAO82_10200</name>
</gene>
<dbReference type="Proteomes" id="UP000344571">
    <property type="component" value="Chromosome"/>
</dbReference>
<dbReference type="AlphaFoldDB" id="A0AA91U102"/>
<dbReference type="EMBL" id="NWMT01000187">
    <property type="protein sequence ID" value="PCC98660.1"/>
    <property type="molecule type" value="Genomic_DNA"/>
</dbReference>